<gene>
    <name evidence="1" type="ORF">K3U94_03545</name>
</gene>
<sequence length="143" mass="15730">MPPKDLESRVTALEAQVGELHRRVSASERDAAAARVLAGGADRDVGEIRGEIRDFRRATIGSFNALRQDMVDGFRRVDERFAQIDERFTQIDERFAQIDGTFGQVATGFAEMRARFDMTAAGQQRIAELIQTVIDAQGGNGSG</sequence>
<proteinExistence type="predicted"/>
<dbReference type="SUPFAM" id="SSF58104">
    <property type="entry name" value="Methyl-accepting chemotaxis protein (MCP) signaling domain"/>
    <property type="match status" value="1"/>
</dbReference>
<dbReference type="AlphaFoldDB" id="A0A9X7ZI98"/>
<dbReference type="Gene3D" id="3.90.20.10">
    <property type="match status" value="1"/>
</dbReference>
<dbReference type="EMBL" id="CP080997">
    <property type="protein sequence ID" value="QZA08403.1"/>
    <property type="molecule type" value="Genomic_DNA"/>
</dbReference>
<protein>
    <submittedName>
        <fullName evidence="1">Uncharacterized protein</fullName>
    </submittedName>
</protein>
<dbReference type="Proteomes" id="UP000825008">
    <property type="component" value="Chromosome"/>
</dbReference>
<accession>A0A9X7ZI98</accession>
<evidence type="ECO:0000313" key="1">
    <source>
        <dbReference type="EMBL" id="QZA08403.1"/>
    </source>
</evidence>
<organism evidence="1 2">
    <name type="scientific">Mycolicibacter heraklionensis</name>
    <dbReference type="NCBI Taxonomy" id="512402"/>
    <lineage>
        <taxon>Bacteria</taxon>
        <taxon>Bacillati</taxon>
        <taxon>Actinomycetota</taxon>
        <taxon>Actinomycetes</taxon>
        <taxon>Mycobacteriales</taxon>
        <taxon>Mycobacteriaceae</taxon>
        <taxon>Mycolicibacter</taxon>
    </lineage>
</organism>
<dbReference type="RefSeq" id="WP_220695595.1">
    <property type="nucleotide sequence ID" value="NZ_CP080997.1"/>
</dbReference>
<reference evidence="1" key="1">
    <citation type="submission" date="2021-08" db="EMBL/GenBank/DDBJ databases">
        <title>Whole genome sequencing of non-tuberculosis mycobacteria type-strains.</title>
        <authorList>
            <person name="Igarashi Y."/>
            <person name="Osugi A."/>
            <person name="Mitarai S."/>
        </authorList>
    </citation>
    <scope>NUCLEOTIDE SEQUENCE</scope>
    <source>
        <strain evidence="1">JCM 30995</strain>
    </source>
</reference>
<name>A0A9X7ZI98_9MYCO</name>
<evidence type="ECO:0000313" key="2">
    <source>
        <dbReference type="Proteomes" id="UP000825008"/>
    </source>
</evidence>
<dbReference type="KEGG" id="mher:K3U94_03545"/>